<dbReference type="InterPro" id="IPR023997">
    <property type="entry name" value="TonB-dep_OMP_SusC/RagA_CS"/>
</dbReference>
<dbReference type="InterPro" id="IPR039426">
    <property type="entry name" value="TonB-dep_rcpt-like"/>
</dbReference>
<dbReference type="NCBIfam" id="TIGR04056">
    <property type="entry name" value="OMP_RagA_SusC"/>
    <property type="match status" value="1"/>
</dbReference>
<keyword evidence="2 7" id="KW-0813">Transport</keyword>
<dbReference type="InterPro" id="IPR012910">
    <property type="entry name" value="Plug_dom"/>
</dbReference>
<keyword evidence="6 7" id="KW-0998">Cell outer membrane</keyword>
<comment type="similarity">
    <text evidence="7">Belongs to the TonB-dependent receptor family.</text>
</comment>
<evidence type="ECO:0000313" key="10">
    <source>
        <dbReference type="Proteomes" id="UP001460202"/>
    </source>
</evidence>
<dbReference type="PROSITE" id="PS52016">
    <property type="entry name" value="TONB_DEPENDENT_REC_3"/>
    <property type="match status" value="1"/>
</dbReference>
<keyword evidence="4 7" id="KW-0812">Transmembrane</keyword>
<dbReference type="Gene3D" id="2.40.170.20">
    <property type="entry name" value="TonB-dependent receptor, beta-barrel domain"/>
    <property type="match status" value="1"/>
</dbReference>
<dbReference type="Pfam" id="PF07715">
    <property type="entry name" value="Plug"/>
    <property type="match status" value="1"/>
</dbReference>
<keyword evidence="3 7" id="KW-1134">Transmembrane beta strand</keyword>
<dbReference type="Pfam" id="PF13620">
    <property type="entry name" value="CarboxypepD_reg"/>
    <property type="match status" value="1"/>
</dbReference>
<comment type="subcellular location">
    <subcellularLocation>
        <location evidence="1 7">Cell outer membrane</location>
        <topology evidence="1 7">Multi-pass membrane protein</topology>
    </subcellularLocation>
</comment>
<feature type="domain" description="TonB-dependent receptor plug" evidence="8">
    <location>
        <begin position="112"/>
        <end position="226"/>
    </location>
</feature>
<accession>A0ABV1GV31</accession>
<evidence type="ECO:0000256" key="1">
    <source>
        <dbReference type="ARBA" id="ARBA00004571"/>
    </source>
</evidence>
<dbReference type="InterPro" id="IPR008969">
    <property type="entry name" value="CarboxyPept-like_regulatory"/>
</dbReference>
<dbReference type="InterPro" id="IPR037066">
    <property type="entry name" value="Plug_dom_sf"/>
</dbReference>
<evidence type="ECO:0000256" key="5">
    <source>
        <dbReference type="ARBA" id="ARBA00023136"/>
    </source>
</evidence>
<dbReference type="SUPFAM" id="SSF56935">
    <property type="entry name" value="Porins"/>
    <property type="match status" value="1"/>
</dbReference>
<dbReference type="InterPro" id="IPR036942">
    <property type="entry name" value="Beta-barrel_TonB_sf"/>
</dbReference>
<keyword evidence="10" id="KW-1185">Reference proteome</keyword>
<dbReference type="NCBIfam" id="TIGR04057">
    <property type="entry name" value="SusC_RagA_signa"/>
    <property type="match status" value="1"/>
</dbReference>
<dbReference type="EMBL" id="JBBMFL010000004">
    <property type="protein sequence ID" value="MEQ2544265.1"/>
    <property type="molecule type" value="Genomic_DNA"/>
</dbReference>
<evidence type="ECO:0000256" key="2">
    <source>
        <dbReference type="ARBA" id="ARBA00022448"/>
    </source>
</evidence>
<dbReference type="Proteomes" id="UP001460202">
    <property type="component" value="Unassembled WGS sequence"/>
</dbReference>
<keyword evidence="5 7" id="KW-0472">Membrane</keyword>
<evidence type="ECO:0000259" key="8">
    <source>
        <dbReference type="Pfam" id="PF07715"/>
    </source>
</evidence>
<evidence type="ECO:0000256" key="4">
    <source>
        <dbReference type="ARBA" id="ARBA00022692"/>
    </source>
</evidence>
<dbReference type="SUPFAM" id="SSF49464">
    <property type="entry name" value="Carboxypeptidase regulatory domain-like"/>
    <property type="match status" value="1"/>
</dbReference>
<comment type="caution">
    <text evidence="9">The sequence shown here is derived from an EMBL/GenBank/DDBJ whole genome shotgun (WGS) entry which is preliminary data.</text>
</comment>
<evidence type="ECO:0000256" key="3">
    <source>
        <dbReference type="ARBA" id="ARBA00022452"/>
    </source>
</evidence>
<dbReference type="Gene3D" id="2.170.130.10">
    <property type="entry name" value="TonB-dependent receptor, plug domain"/>
    <property type="match status" value="1"/>
</dbReference>
<evidence type="ECO:0000256" key="7">
    <source>
        <dbReference type="PROSITE-ProRule" id="PRU01360"/>
    </source>
</evidence>
<reference evidence="9 10" key="1">
    <citation type="submission" date="2024-03" db="EMBL/GenBank/DDBJ databases">
        <title>Human intestinal bacterial collection.</title>
        <authorList>
            <person name="Pauvert C."/>
            <person name="Hitch T.C.A."/>
            <person name="Clavel T."/>
        </authorList>
    </citation>
    <scope>NUCLEOTIDE SEQUENCE [LARGE SCALE GENOMIC DNA]</scope>
    <source>
        <strain evidence="9 10">CLA-KB-H122</strain>
    </source>
</reference>
<name>A0ABV1GV31_9BACT</name>
<gene>
    <name evidence="9" type="ORF">WMO46_04800</name>
</gene>
<dbReference type="RefSeq" id="WP_349093926.1">
    <property type="nucleotide sequence ID" value="NZ_JBBMFL010000004.1"/>
</dbReference>
<sequence>MLTVTGRVAGQQRAAAVRLGGSVTDEQGRPVVGANIVAYDAGRKPHGTVADAAGRFVFDCPAGASEFRVRMLGYRERVVKIVAGKSSYDVRLTESSENVADVVVTGYVDKKKESYTGATHVIRREEIEAMVHTNVLNIIQLRTPGFEIFDDIANGSDPNKVPDMVLRGRSSFIEDDRTNVPLFILDGTEVDISYVFDMPSDDIESISVLKDAAATSFYGSKAANGVVVITTRPTQAGRLQVSYTGNFQVSVPDLSDYRLLDAHEKLEYERQAGVYGDFSGSNSSDVERQKQYYERLARANAGVNTDWKRMALRTGFNHIHNLMLSGGSQDFRYNVSGSCNSTTGVMEKSDKEVASLHINLTYGDMNRLFFQNIASLSRNASDDVPYGSFSDYVRLNPYDSPYNADGSLNNDLAFYAANPLYEKNLSSYIRSRSGSFIDTFRIRWTILSSLRVEASFSYTQTKSEGETFYSPLSKRFYDKDAAKRGSFDVSNGTAVTLSGNAFVVFNKGWGRDNANLLSLTAGVNVESAQSESHSFSALGVLSDKLEHPSMATGFAESSHPGGSEDRSRMLGCYVNANYIWGNRYFVDLSFRYEGSSKFGDDNKYAPFGALGLGWNLHKERFMRGTAVSLLKLRASIGYVGNAGFSPYQAQLAYQYSSDLLYNGSIGAVPVSMVNPRLKWERSLKRNFGVDFGFWNDRVNGSADIYYDTTNDLVMTIAKPDHIGFSNAKENLGKIRNSGVELSLRGNVLRRSRSNLNLYLNMSHNRNRIVEISDYLKNKNRENEESAVSSLPAAFYEEGESMTALKVMRSVGINLANGREVFIRRDGQLTYEYDYREKQVVGDTTPKVQGSFGFSFGWRAFDLSATFAYRLGATVYNQTLATKVEGTDPTANADRRVFYDRWKAPGDRALYKNIASRETTPPTDRFVAAEYALEGSSLKLSYSLPDSFCRRLHLRRIRVAASTGDLFNISTIRRERGLDYPFARVFQASLTVNL</sequence>
<dbReference type="InterPro" id="IPR023996">
    <property type="entry name" value="TonB-dep_OMP_SusC/RagA"/>
</dbReference>
<proteinExistence type="inferred from homology"/>
<evidence type="ECO:0000313" key="9">
    <source>
        <dbReference type="EMBL" id="MEQ2544265.1"/>
    </source>
</evidence>
<dbReference type="Gene3D" id="2.60.40.1120">
    <property type="entry name" value="Carboxypeptidase-like, regulatory domain"/>
    <property type="match status" value="1"/>
</dbReference>
<evidence type="ECO:0000256" key="6">
    <source>
        <dbReference type="ARBA" id="ARBA00023237"/>
    </source>
</evidence>
<organism evidence="9 10">
    <name type="scientific">Alistipes intestinihominis</name>
    <dbReference type="NCBI Taxonomy" id="3133172"/>
    <lineage>
        <taxon>Bacteria</taxon>
        <taxon>Pseudomonadati</taxon>
        <taxon>Bacteroidota</taxon>
        <taxon>Bacteroidia</taxon>
        <taxon>Bacteroidales</taxon>
        <taxon>Rikenellaceae</taxon>
        <taxon>Alistipes</taxon>
    </lineage>
</organism>
<protein>
    <submittedName>
        <fullName evidence="9">SusC/RagA family TonB-linked outer membrane protein</fullName>
    </submittedName>
</protein>